<dbReference type="Proteomes" id="UP001302676">
    <property type="component" value="Unassembled WGS sequence"/>
</dbReference>
<comment type="caution">
    <text evidence="2">The sequence shown here is derived from an EMBL/GenBank/DDBJ whole genome shotgun (WGS) entry which is preliminary data.</text>
</comment>
<organism evidence="2 3">
    <name type="scientific">Dichotomopilus funicola</name>
    <dbReference type="NCBI Taxonomy" id="1934379"/>
    <lineage>
        <taxon>Eukaryota</taxon>
        <taxon>Fungi</taxon>
        <taxon>Dikarya</taxon>
        <taxon>Ascomycota</taxon>
        <taxon>Pezizomycotina</taxon>
        <taxon>Sordariomycetes</taxon>
        <taxon>Sordariomycetidae</taxon>
        <taxon>Sordariales</taxon>
        <taxon>Chaetomiaceae</taxon>
        <taxon>Dichotomopilus</taxon>
    </lineage>
</organism>
<protein>
    <submittedName>
        <fullName evidence="2">Uncharacterized protein</fullName>
    </submittedName>
</protein>
<evidence type="ECO:0000256" key="1">
    <source>
        <dbReference type="SAM" id="MobiDB-lite"/>
    </source>
</evidence>
<dbReference type="EMBL" id="MU853638">
    <property type="protein sequence ID" value="KAK4140180.1"/>
    <property type="molecule type" value="Genomic_DNA"/>
</dbReference>
<reference evidence="2" key="2">
    <citation type="submission" date="2023-05" db="EMBL/GenBank/DDBJ databases">
        <authorList>
            <consortium name="Lawrence Berkeley National Laboratory"/>
            <person name="Steindorff A."/>
            <person name="Hensen N."/>
            <person name="Bonometti L."/>
            <person name="Westerberg I."/>
            <person name="Brannstrom I.O."/>
            <person name="Guillou S."/>
            <person name="Cros-Aarteil S."/>
            <person name="Calhoun S."/>
            <person name="Haridas S."/>
            <person name="Kuo A."/>
            <person name="Mondo S."/>
            <person name="Pangilinan J."/>
            <person name="Riley R."/>
            <person name="Labutti K."/>
            <person name="Andreopoulos B."/>
            <person name="Lipzen A."/>
            <person name="Chen C."/>
            <person name="Yanf M."/>
            <person name="Daum C."/>
            <person name="Ng V."/>
            <person name="Clum A."/>
            <person name="Ohm R."/>
            <person name="Martin F."/>
            <person name="Silar P."/>
            <person name="Natvig D."/>
            <person name="Lalanne C."/>
            <person name="Gautier V."/>
            <person name="Ament-Velasquez S.L."/>
            <person name="Kruys A."/>
            <person name="Hutchinson M.I."/>
            <person name="Powell A.J."/>
            <person name="Barry K."/>
            <person name="Miller A.N."/>
            <person name="Grigoriev I.V."/>
            <person name="Debuchy R."/>
            <person name="Gladieux P."/>
            <person name="Thoren M.H."/>
            <person name="Johannesson H."/>
        </authorList>
    </citation>
    <scope>NUCLEOTIDE SEQUENCE</scope>
    <source>
        <strain evidence="2">CBS 141.50</strain>
    </source>
</reference>
<reference evidence="2" key="1">
    <citation type="journal article" date="2023" name="Mol. Phylogenet. Evol.">
        <title>Genome-scale phylogeny and comparative genomics of the fungal order Sordariales.</title>
        <authorList>
            <person name="Hensen N."/>
            <person name="Bonometti L."/>
            <person name="Westerberg I."/>
            <person name="Brannstrom I.O."/>
            <person name="Guillou S."/>
            <person name="Cros-Aarteil S."/>
            <person name="Calhoun S."/>
            <person name="Haridas S."/>
            <person name="Kuo A."/>
            <person name="Mondo S."/>
            <person name="Pangilinan J."/>
            <person name="Riley R."/>
            <person name="LaButti K."/>
            <person name="Andreopoulos B."/>
            <person name="Lipzen A."/>
            <person name="Chen C."/>
            <person name="Yan M."/>
            <person name="Daum C."/>
            <person name="Ng V."/>
            <person name="Clum A."/>
            <person name="Steindorff A."/>
            <person name="Ohm R.A."/>
            <person name="Martin F."/>
            <person name="Silar P."/>
            <person name="Natvig D.O."/>
            <person name="Lalanne C."/>
            <person name="Gautier V."/>
            <person name="Ament-Velasquez S.L."/>
            <person name="Kruys A."/>
            <person name="Hutchinson M.I."/>
            <person name="Powell A.J."/>
            <person name="Barry K."/>
            <person name="Miller A.N."/>
            <person name="Grigoriev I.V."/>
            <person name="Debuchy R."/>
            <person name="Gladieux P."/>
            <person name="Hiltunen Thoren M."/>
            <person name="Johannesson H."/>
        </authorList>
    </citation>
    <scope>NUCLEOTIDE SEQUENCE</scope>
    <source>
        <strain evidence="2">CBS 141.50</strain>
    </source>
</reference>
<name>A0AAN6ZI83_9PEZI</name>
<keyword evidence="3" id="KW-1185">Reference proteome</keyword>
<accession>A0AAN6ZI83</accession>
<proteinExistence type="predicted"/>
<sequence>MPRDSKTSSKGPSKSSSSAPGERRPTPPSSQETHLNITINLLRTLHTIRESATLPTTATQASPNTAGAGAAGFDYFANVYHEPSADDMPSMSIRTVSDDGLSEVQTSDDLLRVVHAVTKLVLDMLEAPGSAAVENLAQLGADVVQQWRWTPPAHDIIYPPAPPVRPGQPSQLRPTDGEMRGWVSFFVGHLRQNFVPVVLSQHLANEQYYGDYAYAEFPRADWATDSMARCNQQAWATGRSLTSQELQEVMRDWEPWRAGCMVIKLEMLESLAELRSAYLNTPNSHPKYSKRAEVYRTTLTFQAIMAIHELVHCFVGFLGGWGPRVLTPVSIIPPQYTACLRETEDPIVTAGCTPRGEAGRTWEDRVLGGIASLCYLPTNPGDVPVAQLLITDSNNRTRLVNPKAVERFVKRDFKFPLDIIGDWAAPVGYTALRLFSARHPQDLSNWQSWRWPFSWLQARFQFTLEKHGQPSLLAWQEDPRDCSC</sequence>
<feature type="compositionally biased region" description="Low complexity" evidence="1">
    <location>
        <begin position="8"/>
        <end position="18"/>
    </location>
</feature>
<evidence type="ECO:0000313" key="2">
    <source>
        <dbReference type="EMBL" id="KAK4140180.1"/>
    </source>
</evidence>
<dbReference type="RefSeq" id="XP_062633551.1">
    <property type="nucleotide sequence ID" value="XM_062782049.1"/>
</dbReference>
<dbReference type="GeneID" id="87818662"/>
<gene>
    <name evidence="2" type="ORF">C8A04DRAFT_32306</name>
</gene>
<evidence type="ECO:0000313" key="3">
    <source>
        <dbReference type="Proteomes" id="UP001302676"/>
    </source>
</evidence>
<feature type="region of interest" description="Disordered" evidence="1">
    <location>
        <begin position="1"/>
        <end position="34"/>
    </location>
</feature>
<dbReference type="AlphaFoldDB" id="A0AAN6ZI83"/>